<evidence type="ECO:0000313" key="1">
    <source>
        <dbReference type="EMBL" id="KLO17275.1"/>
    </source>
</evidence>
<proteinExistence type="predicted"/>
<dbReference type="OrthoDB" id="3237707at2759"/>
<gene>
    <name evidence="1" type="ORF">SCHPADRAFT_793636</name>
</gene>
<sequence>EIATKLARRRADKLAEARSEIVLRVEQSQFAHVLSRDPREIWRALEAVHRARGFASALAFRRRLLTMKKRPDQRMSDWIG</sequence>
<accession>A0A0H2RYT9</accession>
<organism evidence="1 2">
    <name type="scientific">Schizopora paradoxa</name>
    <dbReference type="NCBI Taxonomy" id="27342"/>
    <lineage>
        <taxon>Eukaryota</taxon>
        <taxon>Fungi</taxon>
        <taxon>Dikarya</taxon>
        <taxon>Basidiomycota</taxon>
        <taxon>Agaricomycotina</taxon>
        <taxon>Agaricomycetes</taxon>
        <taxon>Hymenochaetales</taxon>
        <taxon>Schizoporaceae</taxon>
        <taxon>Schizopora</taxon>
    </lineage>
</organism>
<dbReference type="Proteomes" id="UP000053477">
    <property type="component" value="Unassembled WGS sequence"/>
</dbReference>
<dbReference type="Pfam" id="PF14223">
    <property type="entry name" value="Retrotran_gag_2"/>
    <property type="match status" value="1"/>
</dbReference>
<dbReference type="InParanoid" id="A0A0H2RYT9"/>
<keyword evidence="2" id="KW-1185">Reference proteome</keyword>
<reference evidence="1 2" key="1">
    <citation type="submission" date="2015-04" db="EMBL/GenBank/DDBJ databases">
        <title>Complete genome sequence of Schizopora paradoxa KUC8140, a cosmopolitan wood degrader in East Asia.</title>
        <authorList>
            <consortium name="DOE Joint Genome Institute"/>
            <person name="Min B."/>
            <person name="Park H."/>
            <person name="Jang Y."/>
            <person name="Kim J.-J."/>
            <person name="Kim K.H."/>
            <person name="Pangilinan J."/>
            <person name="Lipzen A."/>
            <person name="Riley R."/>
            <person name="Grigoriev I.V."/>
            <person name="Spatafora J.W."/>
            <person name="Choi I.-G."/>
        </authorList>
    </citation>
    <scope>NUCLEOTIDE SEQUENCE [LARGE SCALE GENOMIC DNA]</scope>
    <source>
        <strain evidence="1 2">KUC8140</strain>
    </source>
</reference>
<dbReference type="EMBL" id="KQ085906">
    <property type="protein sequence ID" value="KLO17275.1"/>
    <property type="molecule type" value="Genomic_DNA"/>
</dbReference>
<name>A0A0H2RYT9_9AGAM</name>
<dbReference type="STRING" id="27342.A0A0H2RYT9"/>
<feature type="non-terminal residue" evidence="1">
    <location>
        <position position="80"/>
    </location>
</feature>
<protein>
    <submittedName>
        <fullName evidence="1">Uncharacterized protein</fullName>
    </submittedName>
</protein>
<evidence type="ECO:0000313" key="2">
    <source>
        <dbReference type="Proteomes" id="UP000053477"/>
    </source>
</evidence>
<feature type="non-terminal residue" evidence="1">
    <location>
        <position position="1"/>
    </location>
</feature>
<dbReference type="AlphaFoldDB" id="A0A0H2RYT9"/>